<name>A0AC34RAT7_9BILA</name>
<evidence type="ECO:0000313" key="1">
    <source>
        <dbReference type="Proteomes" id="UP000887576"/>
    </source>
</evidence>
<accession>A0AC34RAT7</accession>
<evidence type="ECO:0000313" key="2">
    <source>
        <dbReference type="WBParaSite" id="JU765_v2.g4936.t1"/>
    </source>
</evidence>
<dbReference type="Proteomes" id="UP000887576">
    <property type="component" value="Unplaced"/>
</dbReference>
<proteinExistence type="predicted"/>
<protein>
    <submittedName>
        <fullName evidence="2">PID domain-containing protein</fullName>
    </submittedName>
</protein>
<sequence length="317" mass="35657">MVWLWKSSATAKSHFYVWYLGSKEADGVKGQSVVLPVMRQLLRESFRKSPNKATVQISTKGLKLIQSVLTVSKSGKMKVQLVKIGVAANCITFSMTGKPPFDDVVGVVMLVLNPEMRNPMHVHCYRCDCPESAAILQANLQLLIGRPENQKMIVSLQEKLFMTGMMEPRNVNLELHGTLQSTRRLQNELKARLRETRQEGDSASLGPDFCIGSLGGHNVPHYLRNKRYSVTDLPSAVEAPARFRAFGDTMIKSSEKSRSVDNLNKFGLISRNLRAGPPTPPLRFPRSETSETFGRSYEKSLNVESFWKQRQQKFANI</sequence>
<organism evidence="1 2">
    <name type="scientific">Panagrolaimus sp. JU765</name>
    <dbReference type="NCBI Taxonomy" id="591449"/>
    <lineage>
        <taxon>Eukaryota</taxon>
        <taxon>Metazoa</taxon>
        <taxon>Ecdysozoa</taxon>
        <taxon>Nematoda</taxon>
        <taxon>Chromadorea</taxon>
        <taxon>Rhabditida</taxon>
        <taxon>Tylenchina</taxon>
        <taxon>Panagrolaimomorpha</taxon>
        <taxon>Panagrolaimoidea</taxon>
        <taxon>Panagrolaimidae</taxon>
        <taxon>Panagrolaimus</taxon>
    </lineage>
</organism>
<dbReference type="WBParaSite" id="JU765_v2.g4936.t1">
    <property type="protein sequence ID" value="JU765_v2.g4936.t1"/>
    <property type="gene ID" value="JU765_v2.g4936"/>
</dbReference>
<reference evidence="2" key="1">
    <citation type="submission" date="2022-11" db="UniProtKB">
        <authorList>
            <consortium name="WormBaseParasite"/>
        </authorList>
    </citation>
    <scope>IDENTIFICATION</scope>
</reference>